<sequence length="159" mass="18639">MSKVTYGHWQSEVGEFNPDDYFGFLYLVYCKENNKFYIGKKQVISVSHKKVAGKVRRQKVVKESDWKTYQTSSQYVKADIEQFGLDKFDFHIVGLYKTKSGLKYAETNALHKLDTNRKESSKAERNWYNIAIDAVRFTVVEYDPDVMKRILKLIKSKGE</sequence>
<protein>
    <recommendedName>
        <fullName evidence="1">Putative endonuclease SegE-like GIY-YIG domain-containing protein</fullName>
    </recommendedName>
</protein>
<dbReference type="EMBL" id="MN270891">
    <property type="protein sequence ID" value="QFP93830.1"/>
    <property type="molecule type" value="Genomic_DNA"/>
</dbReference>
<dbReference type="Pfam" id="PF19835">
    <property type="entry name" value="SegE_GIY-YIG"/>
    <property type="match status" value="1"/>
</dbReference>
<dbReference type="Proteomes" id="UP000326781">
    <property type="component" value="Segment"/>
</dbReference>
<name>A0A5P8D730_9CAUD</name>
<keyword evidence="3" id="KW-1185">Reference proteome</keyword>
<organism evidence="2 3">
    <name type="scientific">Pectobacterium phage Wc4</name>
    <dbReference type="NCBI Taxonomy" id="2652428"/>
    <lineage>
        <taxon>Viruses</taxon>
        <taxon>Duplodnaviria</taxon>
        <taxon>Heunggongvirae</taxon>
        <taxon>Uroviricota</taxon>
        <taxon>Caudoviricetes</taxon>
        <taxon>Andersonviridae</taxon>
        <taxon>Andersonviridae incertae sedis</taxon>
        <taxon>Arnovirus</taxon>
        <taxon>Arnovirus Wc4</taxon>
    </lineage>
</organism>
<evidence type="ECO:0000259" key="1">
    <source>
        <dbReference type="Pfam" id="PF19835"/>
    </source>
</evidence>
<dbReference type="InterPro" id="IPR045566">
    <property type="entry name" value="SegE-like_GIY-YIG"/>
</dbReference>
<accession>A0A5P8D730</accession>
<dbReference type="Gene3D" id="3.40.1440.10">
    <property type="entry name" value="GIY-YIG endonuclease"/>
    <property type="match status" value="1"/>
</dbReference>
<reference evidence="2 3" key="1">
    <citation type="submission" date="2019-08" db="EMBL/GenBank/DDBJ databases">
        <title>Six bacteriophages against potato bacterial diseases.</title>
        <authorList>
            <person name="Zhang X."/>
            <person name="Kering K."/>
        </authorList>
    </citation>
    <scope>NUCLEOTIDE SEQUENCE [LARGE SCALE GENOMIC DNA]</scope>
</reference>
<evidence type="ECO:0000313" key="3">
    <source>
        <dbReference type="Proteomes" id="UP000326781"/>
    </source>
</evidence>
<feature type="domain" description="Putative endonuclease SegE-like GIY-YIG" evidence="1">
    <location>
        <begin position="12"/>
        <end position="132"/>
    </location>
</feature>
<dbReference type="InterPro" id="IPR035901">
    <property type="entry name" value="GIY-YIG_endonuc_sf"/>
</dbReference>
<proteinExistence type="predicted"/>
<evidence type="ECO:0000313" key="2">
    <source>
        <dbReference type="EMBL" id="QFP93830.1"/>
    </source>
</evidence>